<proteinExistence type="predicted"/>
<dbReference type="RefSeq" id="WP_104004870.1">
    <property type="nucleotide sequence ID" value="NZ_FNVQ01000005.1"/>
</dbReference>
<dbReference type="Proteomes" id="UP000236745">
    <property type="component" value="Unassembled WGS sequence"/>
</dbReference>
<evidence type="ECO:0000256" key="1">
    <source>
        <dbReference type="SAM" id="Phobius"/>
    </source>
</evidence>
<evidence type="ECO:0000313" key="2">
    <source>
        <dbReference type="EMBL" id="SEG80482.1"/>
    </source>
</evidence>
<keyword evidence="1" id="KW-0472">Membrane</keyword>
<feature type="transmembrane region" description="Helical" evidence="1">
    <location>
        <begin position="59"/>
        <end position="80"/>
    </location>
</feature>
<dbReference type="Pfam" id="PF06790">
    <property type="entry name" value="UPF0259"/>
    <property type="match status" value="1"/>
</dbReference>
<evidence type="ECO:0000313" key="3">
    <source>
        <dbReference type="Proteomes" id="UP000236745"/>
    </source>
</evidence>
<dbReference type="EMBL" id="FNVQ01000005">
    <property type="protein sequence ID" value="SEG80482.1"/>
    <property type="molecule type" value="Genomic_DNA"/>
</dbReference>
<keyword evidence="1" id="KW-1133">Transmembrane helix</keyword>
<accession>A0A1H6D5A6</accession>
<organism evidence="2 3">
    <name type="scientific">Marinobacterium lutimaris</name>
    <dbReference type="NCBI Taxonomy" id="568106"/>
    <lineage>
        <taxon>Bacteria</taxon>
        <taxon>Pseudomonadati</taxon>
        <taxon>Pseudomonadota</taxon>
        <taxon>Gammaproteobacteria</taxon>
        <taxon>Oceanospirillales</taxon>
        <taxon>Oceanospirillaceae</taxon>
        <taxon>Marinobacterium</taxon>
    </lineage>
</organism>
<sequence>MAFDYLRQTLFFFRQHLLSLAAIQLPFLLIIALANYALLGDLSDAADPEVQMNAALASLTRILLLPLYLGGTIIYLQSVIDDAPVHPLTAILSALSSWGRLLLTYVLNLLAISLGLMLLVVPGVYFGVRFAVADYACVLERKSPVAAMRSSWDSTSDYFWLLLQGLALLMGLLFLANVLITQALFDQLILSTLAGAIIDFLGVLVTIYGFRIYCVIREEKRDGAL</sequence>
<keyword evidence="1" id="KW-0812">Transmembrane</keyword>
<feature type="transmembrane region" description="Helical" evidence="1">
    <location>
        <begin position="101"/>
        <end position="125"/>
    </location>
</feature>
<gene>
    <name evidence="2" type="ORF">SAMN05444390_10530</name>
</gene>
<keyword evidence="3" id="KW-1185">Reference proteome</keyword>
<feature type="transmembrane region" description="Helical" evidence="1">
    <location>
        <begin position="188"/>
        <end position="210"/>
    </location>
</feature>
<protein>
    <submittedName>
        <fullName evidence="2">Uncharacterized protein family (UPF0259)</fullName>
    </submittedName>
</protein>
<feature type="transmembrane region" description="Helical" evidence="1">
    <location>
        <begin position="158"/>
        <end position="176"/>
    </location>
</feature>
<dbReference type="AlphaFoldDB" id="A0A1H6D5A6"/>
<dbReference type="OrthoDB" id="6366276at2"/>
<feature type="transmembrane region" description="Helical" evidence="1">
    <location>
        <begin position="17"/>
        <end position="39"/>
    </location>
</feature>
<reference evidence="2 3" key="1">
    <citation type="submission" date="2016-10" db="EMBL/GenBank/DDBJ databases">
        <authorList>
            <person name="de Groot N.N."/>
        </authorList>
    </citation>
    <scope>NUCLEOTIDE SEQUENCE [LARGE SCALE GENOMIC DNA]</scope>
    <source>
        <strain evidence="2 3">DSM 22012</strain>
    </source>
</reference>
<name>A0A1H6D5A6_9GAMM</name>